<reference evidence="1" key="2">
    <citation type="submission" date="2013-04" db="UniProtKB">
        <authorList>
            <consortium name="EnsemblPlants"/>
        </authorList>
    </citation>
    <scope>IDENTIFICATION</scope>
</reference>
<dbReference type="HOGENOM" id="CLU_2964584_0_0_1"/>
<dbReference type="Proteomes" id="UP000006038">
    <property type="component" value="Chromosome 6"/>
</dbReference>
<protein>
    <submittedName>
        <fullName evidence="1">Uncharacterized protein</fullName>
    </submittedName>
</protein>
<sequence>MMMCHAIIEARDKVTIHPSSFKEWLYLSTAAQLLQTQLITKRGYDNYTHVLDVYTSLAN</sequence>
<reference evidence="1" key="1">
    <citation type="journal article" date="2013" name="Nat. Commun.">
        <title>Whole-genome sequencing of Oryza brachyantha reveals mechanisms underlying Oryza genome evolution.</title>
        <authorList>
            <person name="Chen J."/>
            <person name="Huang Q."/>
            <person name="Gao D."/>
            <person name="Wang J."/>
            <person name="Lang Y."/>
            <person name="Liu T."/>
            <person name="Li B."/>
            <person name="Bai Z."/>
            <person name="Luis Goicoechea J."/>
            <person name="Liang C."/>
            <person name="Chen C."/>
            <person name="Zhang W."/>
            <person name="Sun S."/>
            <person name="Liao Y."/>
            <person name="Zhang X."/>
            <person name="Yang L."/>
            <person name="Song C."/>
            <person name="Wang M."/>
            <person name="Shi J."/>
            <person name="Liu G."/>
            <person name="Liu J."/>
            <person name="Zhou H."/>
            <person name="Zhou W."/>
            <person name="Yu Q."/>
            <person name="An N."/>
            <person name="Chen Y."/>
            <person name="Cai Q."/>
            <person name="Wang B."/>
            <person name="Liu B."/>
            <person name="Min J."/>
            <person name="Huang Y."/>
            <person name="Wu H."/>
            <person name="Li Z."/>
            <person name="Zhang Y."/>
            <person name="Yin Y."/>
            <person name="Song W."/>
            <person name="Jiang J."/>
            <person name="Jackson S.A."/>
            <person name="Wing R.A."/>
            <person name="Wang J."/>
            <person name="Chen M."/>
        </authorList>
    </citation>
    <scope>NUCLEOTIDE SEQUENCE [LARGE SCALE GENOMIC DNA]</scope>
    <source>
        <strain evidence="1">cv. IRGC 101232</strain>
    </source>
</reference>
<evidence type="ECO:0000313" key="2">
    <source>
        <dbReference type="Proteomes" id="UP000006038"/>
    </source>
</evidence>
<dbReference type="AlphaFoldDB" id="J3MCI7"/>
<accession>J3MCI7</accession>
<proteinExistence type="predicted"/>
<keyword evidence="2" id="KW-1185">Reference proteome</keyword>
<dbReference type="Gramene" id="OB06G17310.1">
    <property type="protein sequence ID" value="OB06G17310.1"/>
    <property type="gene ID" value="OB06G17310"/>
</dbReference>
<name>J3MCI7_ORYBR</name>
<evidence type="ECO:0000313" key="1">
    <source>
        <dbReference type="EnsemblPlants" id="OB06G17310.1"/>
    </source>
</evidence>
<dbReference type="EnsemblPlants" id="OB06G17310.1">
    <property type="protein sequence ID" value="OB06G17310.1"/>
    <property type="gene ID" value="OB06G17310"/>
</dbReference>
<organism evidence="1">
    <name type="scientific">Oryza brachyantha</name>
    <name type="common">malo sina</name>
    <dbReference type="NCBI Taxonomy" id="4533"/>
    <lineage>
        <taxon>Eukaryota</taxon>
        <taxon>Viridiplantae</taxon>
        <taxon>Streptophyta</taxon>
        <taxon>Embryophyta</taxon>
        <taxon>Tracheophyta</taxon>
        <taxon>Spermatophyta</taxon>
        <taxon>Magnoliopsida</taxon>
        <taxon>Liliopsida</taxon>
        <taxon>Poales</taxon>
        <taxon>Poaceae</taxon>
        <taxon>BOP clade</taxon>
        <taxon>Oryzoideae</taxon>
        <taxon>Oryzeae</taxon>
        <taxon>Oryzinae</taxon>
        <taxon>Oryza</taxon>
    </lineage>
</organism>